<dbReference type="EMBL" id="GGEC01012795">
    <property type="protein sequence ID" value="MBW93278.1"/>
    <property type="molecule type" value="Transcribed_RNA"/>
</dbReference>
<keyword evidence="1" id="KW-1133">Transmembrane helix</keyword>
<keyword evidence="1" id="KW-0812">Transmembrane</keyword>
<reference evidence="2" key="1">
    <citation type="submission" date="2018-02" db="EMBL/GenBank/DDBJ databases">
        <title>Rhizophora mucronata_Transcriptome.</title>
        <authorList>
            <person name="Meera S.P."/>
            <person name="Sreeshan A."/>
            <person name="Augustine A."/>
        </authorList>
    </citation>
    <scope>NUCLEOTIDE SEQUENCE</scope>
    <source>
        <tissue evidence="2">Leaf</tissue>
    </source>
</reference>
<evidence type="ECO:0000313" key="2">
    <source>
        <dbReference type="EMBL" id="MBW93278.1"/>
    </source>
</evidence>
<keyword evidence="1" id="KW-0472">Membrane</keyword>
<accession>A0A2P2JIJ1</accession>
<protein>
    <submittedName>
        <fullName evidence="2">Uncharacterized protein</fullName>
    </submittedName>
</protein>
<name>A0A2P2JIJ1_RHIMU</name>
<sequence length="36" mass="4348">MYLYSLRSMFGTRVWSPCFISVVPVVYLCIRMRPFE</sequence>
<evidence type="ECO:0000256" key="1">
    <source>
        <dbReference type="SAM" id="Phobius"/>
    </source>
</evidence>
<dbReference type="AlphaFoldDB" id="A0A2P2JIJ1"/>
<feature type="transmembrane region" description="Helical" evidence="1">
    <location>
        <begin position="12"/>
        <end position="30"/>
    </location>
</feature>
<organism evidence="2">
    <name type="scientific">Rhizophora mucronata</name>
    <name type="common">Asiatic mangrove</name>
    <dbReference type="NCBI Taxonomy" id="61149"/>
    <lineage>
        <taxon>Eukaryota</taxon>
        <taxon>Viridiplantae</taxon>
        <taxon>Streptophyta</taxon>
        <taxon>Embryophyta</taxon>
        <taxon>Tracheophyta</taxon>
        <taxon>Spermatophyta</taxon>
        <taxon>Magnoliopsida</taxon>
        <taxon>eudicotyledons</taxon>
        <taxon>Gunneridae</taxon>
        <taxon>Pentapetalae</taxon>
        <taxon>rosids</taxon>
        <taxon>fabids</taxon>
        <taxon>Malpighiales</taxon>
        <taxon>Rhizophoraceae</taxon>
        <taxon>Rhizophora</taxon>
    </lineage>
</organism>
<proteinExistence type="predicted"/>